<name>A0ABS9VAY3_9BACT</name>
<evidence type="ECO:0000313" key="2">
    <source>
        <dbReference type="Proteomes" id="UP001165430"/>
    </source>
</evidence>
<reference evidence="1" key="1">
    <citation type="submission" date="2022-03" db="EMBL/GenBank/DDBJ databases">
        <title>De novo assembled genomes of Belliella spp. (Cyclobacteriaceae) strains.</title>
        <authorList>
            <person name="Szabo A."/>
            <person name="Korponai K."/>
            <person name="Felfoldi T."/>
        </authorList>
    </citation>
    <scope>NUCLEOTIDE SEQUENCE</scope>
    <source>
        <strain evidence="1">DSM 111903</strain>
    </source>
</reference>
<protein>
    <submittedName>
        <fullName evidence="1">Gliding motility lipoprotein GldH</fullName>
    </submittedName>
</protein>
<dbReference type="EMBL" id="JAKZGO010000006">
    <property type="protein sequence ID" value="MCH7413598.1"/>
    <property type="molecule type" value="Genomic_DNA"/>
</dbReference>
<dbReference type="PROSITE" id="PS51257">
    <property type="entry name" value="PROKAR_LIPOPROTEIN"/>
    <property type="match status" value="1"/>
</dbReference>
<comment type="caution">
    <text evidence="1">The sequence shown here is derived from an EMBL/GenBank/DDBJ whole genome shotgun (WGS) entry which is preliminary data.</text>
</comment>
<organism evidence="1 2">
    <name type="scientific">Belliella alkalica</name>
    <dbReference type="NCBI Taxonomy" id="1730871"/>
    <lineage>
        <taxon>Bacteria</taxon>
        <taxon>Pseudomonadati</taxon>
        <taxon>Bacteroidota</taxon>
        <taxon>Cytophagia</taxon>
        <taxon>Cytophagales</taxon>
        <taxon>Cyclobacteriaceae</taxon>
        <taxon>Belliella</taxon>
    </lineage>
</organism>
<accession>A0ABS9VAY3</accession>
<dbReference type="RefSeq" id="WP_241411486.1">
    <property type="nucleotide sequence ID" value="NZ_JAKZGO010000006.1"/>
</dbReference>
<dbReference type="Proteomes" id="UP001165430">
    <property type="component" value="Unassembled WGS sequence"/>
</dbReference>
<keyword evidence="1" id="KW-0449">Lipoprotein</keyword>
<evidence type="ECO:0000313" key="1">
    <source>
        <dbReference type="EMBL" id="MCH7413598.1"/>
    </source>
</evidence>
<proteinExistence type="predicted"/>
<keyword evidence="2" id="KW-1185">Reference proteome</keyword>
<dbReference type="InterPro" id="IPR020018">
    <property type="entry name" value="Motility-assoc_lipoprot_GldH"/>
</dbReference>
<dbReference type="Pfam" id="PF14109">
    <property type="entry name" value="GldH_lipo"/>
    <property type="match status" value="1"/>
</dbReference>
<sequence>MNKIGGLFLIPFILILVFSCNSDRVFEDYKGMETQSWHIADTVAFDLPQSDEAISSLIGIKYNVDYQFRNLYVKYFLSDSLGNKFESQLLNVSLFDSKEGRPTGAGFGSSYTRFDTLPLQTKKQFSKIEFVQYMRVEDLKGIEAIGFKQVEKESDN</sequence>
<gene>
    <name evidence="1" type="ORF">MM213_08890</name>
</gene>